<dbReference type="InterPro" id="IPR016197">
    <property type="entry name" value="Chromo-like_dom_sf"/>
</dbReference>
<feature type="compositionally biased region" description="Polar residues" evidence="2">
    <location>
        <begin position="19"/>
        <end position="34"/>
    </location>
</feature>
<dbReference type="AlphaFoldDB" id="A0AAD9ACT6"/>
<evidence type="ECO:0000313" key="4">
    <source>
        <dbReference type="EMBL" id="KAK1845409.1"/>
    </source>
</evidence>
<sequence>MSFRRTPAPPSSGRRHNSVIMSSVSPEATRTPRAQETMPPPPLSVRVPEADAETDFPDAVILDHYLNPETYRVTFDWKRVGVREQLVIPEVHAQLIDQNKVLDYWHQVYLTTRQVREQALRCEFYHVFQILDHRRRGRGTRSGFLLVQWVGYSDDPEEATWEPITKIDRVAPLDVRDYLTKKRLWKNLRPWPAWRRKTQDHEDARQRLIAAPSLLDEANQRLRSESTTRLSADLGLDR</sequence>
<dbReference type="GO" id="GO:0006338">
    <property type="term" value="P:chromatin remodeling"/>
    <property type="evidence" value="ECO:0007669"/>
    <property type="project" value="UniProtKB-ARBA"/>
</dbReference>
<organism evidence="4 5">
    <name type="scientific">Colletotrichum chrysophilum</name>
    <dbReference type="NCBI Taxonomy" id="1836956"/>
    <lineage>
        <taxon>Eukaryota</taxon>
        <taxon>Fungi</taxon>
        <taxon>Dikarya</taxon>
        <taxon>Ascomycota</taxon>
        <taxon>Pezizomycotina</taxon>
        <taxon>Sordariomycetes</taxon>
        <taxon>Hypocreomycetidae</taxon>
        <taxon>Glomerellales</taxon>
        <taxon>Glomerellaceae</taxon>
        <taxon>Colletotrichum</taxon>
        <taxon>Colletotrichum gloeosporioides species complex</taxon>
    </lineage>
</organism>
<accession>A0AAD9ACT6</accession>
<dbReference type="PROSITE" id="PS50013">
    <property type="entry name" value="CHROMO_2"/>
    <property type="match status" value="1"/>
</dbReference>
<evidence type="ECO:0000259" key="3">
    <source>
        <dbReference type="PROSITE" id="PS50013"/>
    </source>
</evidence>
<evidence type="ECO:0000256" key="1">
    <source>
        <dbReference type="ARBA" id="ARBA00011353"/>
    </source>
</evidence>
<evidence type="ECO:0000256" key="2">
    <source>
        <dbReference type="SAM" id="MobiDB-lite"/>
    </source>
</evidence>
<comment type="caution">
    <text evidence="4">The sequence shown here is derived from an EMBL/GenBank/DDBJ whole genome shotgun (WGS) entry which is preliminary data.</text>
</comment>
<dbReference type="SUPFAM" id="SSF54160">
    <property type="entry name" value="Chromo domain-like"/>
    <property type="match status" value="1"/>
</dbReference>
<dbReference type="InterPro" id="IPR000953">
    <property type="entry name" value="Chromo/chromo_shadow_dom"/>
</dbReference>
<dbReference type="EMBL" id="JAQOWY010000273">
    <property type="protein sequence ID" value="KAK1845409.1"/>
    <property type="molecule type" value="Genomic_DNA"/>
</dbReference>
<protein>
    <recommendedName>
        <fullName evidence="3">Chromo domain-containing protein</fullName>
    </recommendedName>
</protein>
<evidence type="ECO:0000313" key="5">
    <source>
        <dbReference type="Proteomes" id="UP001243330"/>
    </source>
</evidence>
<dbReference type="InterPro" id="IPR023780">
    <property type="entry name" value="Chromo_domain"/>
</dbReference>
<feature type="region of interest" description="Disordered" evidence="2">
    <location>
        <begin position="1"/>
        <end position="42"/>
    </location>
</feature>
<reference evidence="4" key="1">
    <citation type="submission" date="2023-01" db="EMBL/GenBank/DDBJ databases">
        <title>Colletotrichum chrysophilum M932 genome sequence.</title>
        <authorList>
            <person name="Baroncelli R."/>
        </authorList>
    </citation>
    <scope>NUCLEOTIDE SEQUENCE</scope>
    <source>
        <strain evidence="4">M932</strain>
    </source>
</reference>
<feature type="domain" description="Chromo" evidence="3">
    <location>
        <begin position="125"/>
        <end position="190"/>
    </location>
</feature>
<dbReference type="Gene3D" id="2.40.50.40">
    <property type="match status" value="1"/>
</dbReference>
<gene>
    <name evidence="4" type="ORF">CCHR01_11959</name>
</gene>
<dbReference type="Pfam" id="PF00385">
    <property type="entry name" value="Chromo"/>
    <property type="match status" value="1"/>
</dbReference>
<comment type="subunit">
    <text evidence="1">Component of the NuA4 histone acetyltransferase complex.</text>
</comment>
<proteinExistence type="predicted"/>
<dbReference type="Proteomes" id="UP001243330">
    <property type="component" value="Unassembled WGS sequence"/>
</dbReference>
<keyword evidence="5" id="KW-1185">Reference proteome</keyword>
<name>A0AAD9ACT6_9PEZI</name>